<feature type="coiled-coil region" evidence="1">
    <location>
        <begin position="167"/>
        <end position="208"/>
    </location>
</feature>
<gene>
    <name evidence="3" type="ORF">K435DRAFT_851054</name>
</gene>
<dbReference type="AlphaFoldDB" id="A0A4S8MMV7"/>
<accession>A0A4S8MMV7</accession>
<dbReference type="EMBL" id="ML179058">
    <property type="protein sequence ID" value="THV04238.1"/>
    <property type="molecule type" value="Genomic_DNA"/>
</dbReference>
<organism evidence="3 4">
    <name type="scientific">Dendrothele bispora (strain CBS 962.96)</name>
    <dbReference type="NCBI Taxonomy" id="1314807"/>
    <lineage>
        <taxon>Eukaryota</taxon>
        <taxon>Fungi</taxon>
        <taxon>Dikarya</taxon>
        <taxon>Basidiomycota</taxon>
        <taxon>Agaricomycotina</taxon>
        <taxon>Agaricomycetes</taxon>
        <taxon>Agaricomycetidae</taxon>
        <taxon>Agaricales</taxon>
        <taxon>Agaricales incertae sedis</taxon>
        <taxon>Dendrothele</taxon>
    </lineage>
</organism>
<feature type="region of interest" description="Disordered" evidence="2">
    <location>
        <begin position="1"/>
        <end position="81"/>
    </location>
</feature>
<proteinExistence type="predicted"/>
<protein>
    <submittedName>
        <fullName evidence="3">Uncharacterized protein</fullName>
    </submittedName>
</protein>
<reference evidence="3 4" key="1">
    <citation type="journal article" date="2019" name="Nat. Ecol. Evol.">
        <title>Megaphylogeny resolves global patterns of mushroom evolution.</title>
        <authorList>
            <person name="Varga T."/>
            <person name="Krizsan K."/>
            <person name="Foldi C."/>
            <person name="Dima B."/>
            <person name="Sanchez-Garcia M."/>
            <person name="Sanchez-Ramirez S."/>
            <person name="Szollosi G.J."/>
            <person name="Szarkandi J.G."/>
            <person name="Papp V."/>
            <person name="Albert L."/>
            <person name="Andreopoulos W."/>
            <person name="Angelini C."/>
            <person name="Antonin V."/>
            <person name="Barry K.W."/>
            <person name="Bougher N.L."/>
            <person name="Buchanan P."/>
            <person name="Buyck B."/>
            <person name="Bense V."/>
            <person name="Catcheside P."/>
            <person name="Chovatia M."/>
            <person name="Cooper J."/>
            <person name="Damon W."/>
            <person name="Desjardin D."/>
            <person name="Finy P."/>
            <person name="Geml J."/>
            <person name="Haridas S."/>
            <person name="Hughes K."/>
            <person name="Justo A."/>
            <person name="Karasinski D."/>
            <person name="Kautmanova I."/>
            <person name="Kiss B."/>
            <person name="Kocsube S."/>
            <person name="Kotiranta H."/>
            <person name="LaButti K.M."/>
            <person name="Lechner B.E."/>
            <person name="Liimatainen K."/>
            <person name="Lipzen A."/>
            <person name="Lukacs Z."/>
            <person name="Mihaltcheva S."/>
            <person name="Morgado L.N."/>
            <person name="Niskanen T."/>
            <person name="Noordeloos M.E."/>
            <person name="Ohm R.A."/>
            <person name="Ortiz-Santana B."/>
            <person name="Ovrebo C."/>
            <person name="Racz N."/>
            <person name="Riley R."/>
            <person name="Savchenko A."/>
            <person name="Shiryaev A."/>
            <person name="Soop K."/>
            <person name="Spirin V."/>
            <person name="Szebenyi C."/>
            <person name="Tomsovsky M."/>
            <person name="Tulloss R.E."/>
            <person name="Uehling J."/>
            <person name="Grigoriev I.V."/>
            <person name="Vagvolgyi C."/>
            <person name="Papp T."/>
            <person name="Martin F.M."/>
            <person name="Miettinen O."/>
            <person name="Hibbett D.S."/>
            <person name="Nagy L.G."/>
        </authorList>
    </citation>
    <scope>NUCLEOTIDE SEQUENCE [LARGE SCALE GENOMIC DNA]</scope>
    <source>
        <strain evidence="3 4">CBS 962.96</strain>
    </source>
</reference>
<keyword evidence="4" id="KW-1185">Reference proteome</keyword>
<evidence type="ECO:0000256" key="2">
    <source>
        <dbReference type="SAM" id="MobiDB-lite"/>
    </source>
</evidence>
<feature type="compositionally biased region" description="Basic and acidic residues" evidence="2">
    <location>
        <begin position="31"/>
        <end position="73"/>
    </location>
</feature>
<evidence type="ECO:0000313" key="3">
    <source>
        <dbReference type="EMBL" id="THV04238.1"/>
    </source>
</evidence>
<sequence length="240" mass="27588">MSVNRNPTVEDERTRNRNPPLYIESPCPVSDTKHEAEQSRAEFLPDHILHPNHSQPKDGESDEGQLKNAHDNENNSSKINVDEWVRSVSANGYSSEHNTTKKATIEPVFQNHAPAYPVEVTRVQYDKLLNRYRKVKSNCNDLHVSLDHAKVASEAGWTKFWRADAECRELRKVVNKSQKELDEARKAIEESAKELEEVREELDGALSVREQAVFDARFWQRKWAEMGGAFDVADLYDDFP</sequence>
<evidence type="ECO:0000313" key="4">
    <source>
        <dbReference type="Proteomes" id="UP000297245"/>
    </source>
</evidence>
<evidence type="ECO:0000256" key="1">
    <source>
        <dbReference type="SAM" id="Coils"/>
    </source>
</evidence>
<dbReference type="Proteomes" id="UP000297245">
    <property type="component" value="Unassembled WGS sequence"/>
</dbReference>
<name>A0A4S8MMV7_DENBC</name>
<keyword evidence="1" id="KW-0175">Coiled coil</keyword>